<dbReference type="Proteomes" id="UP000054843">
    <property type="component" value="Unassembled WGS sequence"/>
</dbReference>
<accession>A0A0V1MV38</accession>
<organism evidence="2 3">
    <name type="scientific">Trichinella papuae</name>
    <dbReference type="NCBI Taxonomy" id="268474"/>
    <lineage>
        <taxon>Eukaryota</taxon>
        <taxon>Metazoa</taxon>
        <taxon>Ecdysozoa</taxon>
        <taxon>Nematoda</taxon>
        <taxon>Enoplea</taxon>
        <taxon>Dorylaimia</taxon>
        <taxon>Trichinellida</taxon>
        <taxon>Trichinellidae</taxon>
        <taxon>Trichinella</taxon>
    </lineage>
</organism>
<evidence type="ECO:0000256" key="1">
    <source>
        <dbReference type="SAM" id="MobiDB-lite"/>
    </source>
</evidence>
<feature type="region of interest" description="Disordered" evidence="1">
    <location>
        <begin position="129"/>
        <end position="157"/>
    </location>
</feature>
<evidence type="ECO:0000313" key="2">
    <source>
        <dbReference type="EMBL" id="KRZ75645.1"/>
    </source>
</evidence>
<name>A0A0V1MV38_9BILA</name>
<gene>
    <name evidence="2" type="ORF">T10_2472</name>
</gene>
<feature type="compositionally biased region" description="Polar residues" evidence="1">
    <location>
        <begin position="147"/>
        <end position="157"/>
    </location>
</feature>
<feature type="compositionally biased region" description="Basic and acidic residues" evidence="1">
    <location>
        <begin position="129"/>
        <end position="146"/>
    </location>
</feature>
<sequence>MVSTLTIWSCELNSSASRYRLVVENWTFGWRWSHVSQITETEDSVVQWRPTRLETISLPTTAANFEAAMQILKGLFGNPKATMEKRFNDQIEVRSRGLQALGRDPNELLSFRRAEVDIRNTWFKFQQQEQKKAGHLSDKQHGDVRRQTNSPLISSAA</sequence>
<evidence type="ECO:0000313" key="3">
    <source>
        <dbReference type="Proteomes" id="UP000054843"/>
    </source>
</evidence>
<keyword evidence="3" id="KW-1185">Reference proteome</keyword>
<dbReference type="AlphaFoldDB" id="A0A0V1MV38"/>
<proteinExistence type="predicted"/>
<reference evidence="2 3" key="1">
    <citation type="submission" date="2015-01" db="EMBL/GenBank/DDBJ databases">
        <title>Evolution of Trichinella species and genotypes.</title>
        <authorList>
            <person name="Korhonen P.K."/>
            <person name="Edoardo P."/>
            <person name="Giuseppe L.R."/>
            <person name="Gasser R.B."/>
        </authorList>
    </citation>
    <scope>NUCLEOTIDE SEQUENCE [LARGE SCALE GENOMIC DNA]</scope>
    <source>
        <strain evidence="2">ISS1980</strain>
    </source>
</reference>
<dbReference type="EMBL" id="JYDO01000036">
    <property type="protein sequence ID" value="KRZ75645.1"/>
    <property type="molecule type" value="Genomic_DNA"/>
</dbReference>
<comment type="caution">
    <text evidence="2">The sequence shown here is derived from an EMBL/GenBank/DDBJ whole genome shotgun (WGS) entry which is preliminary data.</text>
</comment>
<protein>
    <submittedName>
        <fullName evidence="2">Uncharacterized protein</fullName>
    </submittedName>
</protein>